<dbReference type="InterPro" id="IPR011991">
    <property type="entry name" value="ArsR-like_HTH"/>
</dbReference>
<dbReference type="NCBIfam" id="NF033788">
    <property type="entry name" value="HTH_metalloreg"/>
    <property type="match status" value="1"/>
</dbReference>
<dbReference type="Gene3D" id="1.10.10.10">
    <property type="entry name" value="Winged helix-like DNA-binding domain superfamily/Winged helix DNA-binding domain"/>
    <property type="match status" value="1"/>
</dbReference>
<dbReference type="GO" id="GO:0003677">
    <property type="term" value="F:DNA binding"/>
    <property type="evidence" value="ECO:0007669"/>
    <property type="project" value="UniProtKB-KW"/>
</dbReference>
<evidence type="ECO:0000256" key="3">
    <source>
        <dbReference type="ARBA" id="ARBA00023163"/>
    </source>
</evidence>
<evidence type="ECO:0000256" key="2">
    <source>
        <dbReference type="ARBA" id="ARBA00023125"/>
    </source>
</evidence>
<dbReference type="InterPro" id="IPR036388">
    <property type="entry name" value="WH-like_DNA-bd_sf"/>
</dbReference>
<keyword evidence="3" id="KW-0804">Transcription</keyword>
<proteinExistence type="predicted"/>
<protein>
    <submittedName>
        <fullName evidence="5">Winged helix-turn-helix transcriptional regulator</fullName>
    </submittedName>
</protein>
<organism evidence="5 6">
    <name type="scientific">Candidatus Desulfolinea nitratireducens</name>
    <dbReference type="NCBI Taxonomy" id="2841698"/>
    <lineage>
        <taxon>Bacteria</taxon>
        <taxon>Bacillati</taxon>
        <taxon>Chloroflexota</taxon>
        <taxon>Anaerolineae</taxon>
        <taxon>Anaerolineales</taxon>
        <taxon>Anaerolineales incertae sedis</taxon>
        <taxon>Candidatus Desulfolinea</taxon>
    </lineage>
</organism>
<evidence type="ECO:0000259" key="4">
    <source>
        <dbReference type="PROSITE" id="PS50987"/>
    </source>
</evidence>
<feature type="domain" description="HTH arsR-type" evidence="4">
    <location>
        <begin position="3"/>
        <end position="97"/>
    </location>
</feature>
<dbReference type="SMART" id="SM00418">
    <property type="entry name" value="HTH_ARSR"/>
    <property type="match status" value="1"/>
</dbReference>
<name>A0A8J6NHQ7_9CHLR</name>
<dbReference type="PANTHER" id="PTHR43132">
    <property type="entry name" value="ARSENICAL RESISTANCE OPERON REPRESSOR ARSR-RELATED"/>
    <property type="match status" value="1"/>
</dbReference>
<dbReference type="InterPro" id="IPR051011">
    <property type="entry name" value="Metal_resp_trans_reg"/>
</dbReference>
<gene>
    <name evidence="5" type="ORF">H8E29_01115</name>
</gene>
<sequence>MKQPITLYTQISNLLTTIGNPVRVQILLAIGTGEACVCHLESLLELRQAYISQQLMILRKQKIINSRREGKYVYYQLLNPEIVGIIQKAGEIAGVQDDTLAIQNPSNCKCPKCKMEENITSRNSSDRGKE</sequence>
<dbReference type="EMBL" id="JACNJN010000028">
    <property type="protein sequence ID" value="MBC8333842.1"/>
    <property type="molecule type" value="Genomic_DNA"/>
</dbReference>
<dbReference type="InterPro" id="IPR001845">
    <property type="entry name" value="HTH_ArsR_DNA-bd_dom"/>
</dbReference>
<dbReference type="PANTHER" id="PTHR43132:SF2">
    <property type="entry name" value="ARSENICAL RESISTANCE OPERON REPRESSOR ARSR-RELATED"/>
    <property type="match status" value="1"/>
</dbReference>
<evidence type="ECO:0000313" key="5">
    <source>
        <dbReference type="EMBL" id="MBC8333842.1"/>
    </source>
</evidence>
<evidence type="ECO:0000256" key="1">
    <source>
        <dbReference type="ARBA" id="ARBA00023015"/>
    </source>
</evidence>
<accession>A0A8J6NHQ7</accession>
<dbReference type="CDD" id="cd00090">
    <property type="entry name" value="HTH_ARSR"/>
    <property type="match status" value="1"/>
</dbReference>
<keyword evidence="2" id="KW-0238">DNA-binding</keyword>
<dbReference type="PRINTS" id="PR00778">
    <property type="entry name" value="HTHARSR"/>
</dbReference>
<dbReference type="AlphaFoldDB" id="A0A8J6NHQ7"/>
<evidence type="ECO:0000313" key="6">
    <source>
        <dbReference type="Proteomes" id="UP000614469"/>
    </source>
</evidence>
<dbReference type="Proteomes" id="UP000614469">
    <property type="component" value="Unassembled WGS sequence"/>
</dbReference>
<dbReference type="Pfam" id="PF01022">
    <property type="entry name" value="HTH_5"/>
    <property type="match status" value="1"/>
</dbReference>
<reference evidence="5 6" key="1">
    <citation type="submission" date="2020-08" db="EMBL/GenBank/DDBJ databases">
        <title>Bridging the membrane lipid divide: bacteria of the FCB group superphylum have the potential to synthesize archaeal ether lipids.</title>
        <authorList>
            <person name="Villanueva L."/>
            <person name="Von Meijenfeldt F.A.B."/>
            <person name="Westbye A.B."/>
            <person name="Yadav S."/>
            <person name="Hopmans E.C."/>
            <person name="Dutilh B.E."/>
            <person name="Sinninghe Damste J.S."/>
        </authorList>
    </citation>
    <scope>NUCLEOTIDE SEQUENCE [LARGE SCALE GENOMIC DNA]</scope>
    <source>
        <strain evidence="5">NIOZ-UU36</strain>
    </source>
</reference>
<dbReference type="InterPro" id="IPR036390">
    <property type="entry name" value="WH_DNA-bd_sf"/>
</dbReference>
<dbReference type="PROSITE" id="PS50987">
    <property type="entry name" value="HTH_ARSR_2"/>
    <property type="match status" value="1"/>
</dbReference>
<comment type="caution">
    <text evidence="5">The sequence shown here is derived from an EMBL/GenBank/DDBJ whole genome shotgun (WGS) entry which is preliminary data.</text>
</comment>
<keyword evidence="1" id="KW-0805">Transcription regulation</keyword>
<dbReference type="SUPFAM" id="SSF46785">
    <property type="entry name" value="Winged helix' DNA-binding domain"/>
    <property type="match status" value="1"/>
</dbReference>
<dbReference type="GO" id="GO:0003700">
    <property type="term" value="F:DNA-binding transcription factor activity"/>
    <property type="evidence" value="ECO:0007669"/>
    <property type="project" value="InterPro"/>
</dbReference>